<keyword evidence="8 10" id="KW-0496">Mitochondrion</keyword>
<evidence type="ECO:0000256" key="6">
    <source>
        <dbReference type="ARBA" id="ARBA00022946"/>
    </source>
</evidence>
<dbReference type="UniPathway" id="UPA00705"/>
<evidence type="ECO:0000256" key="10">
    <source>
        <dbReference type="RuleBase" id="RU368123"/>
    </source>
</evidence>
<keyword evidence="6 10" id="KW-0809">Transit peptide</keyword>
<comment type="similarity">
    <text evidence="3 10">Belongs to the cytochrome c oxidase VIIc family.</text>
</comment>
<comment type="subcellular location">
    <subcellularLocation>
        <location evidence="1 10">Mitochondrion inner membrane</location>
        <topology evidence="1 10">Single-pass membrane protein</topology>
    </subcellularLocation>
</comment>
<proteinExistence type="inferred from homology"/>
<comment type="subunit">
    <text evidence="10">Component of the cytochrome c oxidase (complex IV, CIV), a multisubunit enzyme composed of a catalytic core of 3 subunits and several supernumerary subunits. The complex exists as a monomer or a dimer and forms supercomplexes (SCs) in the inner mitochondrial membrane with ubiquinol-cytochrome c oxidoreductase (cytochrome b-c1 complex, complex III, CIII).</text>
</comment>
<evidence type="ECO:0000256" key="1">
    <source>
        <dbReference type="ARBA" id="ARBA00004434"/>
    </source>
</evidence>
<gene>
    <name evidence="11" type="ORF">AWRI3578_g432</name>
</gene>
<comment type="caution">
    <text evidence="11">The sequence shown here is derived from an EMBL/GenBank/DDBJ whole genome shotgun (WGS) entry which is preliminary data.</text>
</comment>
<evidence type="ECO:0000256" key="3">
    <source>
        <dbReference type="ARBA" id="ARBA00010514"/>
    </source>
</evidence>
<evidence type="ECO:0000313" key="12">
    <source>
        <dbReference type="Proteomes" id="UP000095605"/>
    </source>
</evidence>
<dbReference type="Pfam" id="PF02935">
    <property type="entry name" value="COX7C"/>
    <property type="match status" value="1"/>
</dbReference>
<dbReference type="GO" id="GO:0006123">
    <property type="term" value="P:mitochondrial electron transport, cytochrome c to oxygen"/>
    <property type="evidence" value="ECO:0007669"/>
    <property type="project" value="UniProtKB-UniRule"/>
</dbReference>
<evidence type="ECO:0000256" key="9">
    <source>
        <dbReference type="ARBA" id="ARBA00023136"/>
    </source>
</evidence>
<comment type="function">
    <text evidence="10">Component of the cytochrome c oxidase, the last enzyme in the mitochondrial electron transport chain which drives oxidative phosphorylation. The respiratory chain contains 3 multisubunit complexes succinate dehydrogenase (complex II, CII), ubiquinol-cytochrome c oxidoreductase (cytochrome b-c1 complex, complex III, CIII) and cytochrome c oxidase (complex IV, CIV), that cooperate to transfer electrons derived from NADH and succinate to molecular oxygen, creating an electrochemical gradient over the inner membrane that drives transmembrane transport and the ATP synthase. Cytochrome c oxidase is the component of the respiratory chain that catalyzes the reduction of oxygen to water. Electrons originating from reduced cytochrome c in the intermembrane space (IMS) are transferred via the dinuclear copper A center (CU(A)) of subunit 2 and heme A of subunit 1 to the active site in subunit 1, a binuclear center (BNC) formed by heme A3 and copper B (CU(B)). The BNC reduces molecular oxygen to 2 water molecules using 4 electrons from cytochrome c in the IMS and 4 protons from the mitochondrial matrix.</text>
</comment>
<evidence type="ECO:0000256" key="2">
    <source>
        <dbReference type="ARBA" id="ARBA00004673"/>
    </source>
</evidence>
<evidence type="ECO:0000313" key="11">
    <source>
        <dbReference type="EMBL" id="OEJ91609.1"/>
    </source>
</evidence>
<dbReference type="GO" id="GO:0045277">
    <property type="term" value="C:respiratory chain complex IV"/>
    <property type="evidence" value="ECO:0007669"/>
    <property type="project" value="UniProtKB-UniRule"/>
</dbReference>
<comment type="pathway">
    <text evidence="2 10">Energy metabolism; oxidative phosphorylation.</text>
</comment>
<dbReference type="GO" id="GO:0005743">
    <property type="term" value="C:mitochondrial inner membrane"/>
    <property type="evidence" value="ECO:0007669"/>
    <property type="project" value="UniProtKB-SubCell"/>
</dbReference>
<protein>
    <recommendedName>
        <fullName evidence="10">Cytochrome c oxidase subunit 8, mitochondrial</fullName>
    </recommendedName>
    <alternativeName>
        <fullName evidence="10">Cytochrome c oxidase polypeptide VIII</fullName>
    </alternativeName>
</protein>
<keyword evidence="9 10" id="KW-0472">Membrane</keyword>
<dbReference type="AlphaFoldDB" id="A0A1E5RXQ0"/>
<keyword evidence="12" id="KW-1185">Reference proteome</keyword>
<dbReference type="Gene3D" id="4.10.49.10">
    <property type="entry name" value="Cytochrome c oxidase subunit VIIc"/>
    <property type="match status" value="1"/>
</dbReference>
<feature type="transmembrane region" description="Helical" evidence="10">
    <location>
        <begin position="46"/>
        <end position="67"/>
    </location>
</feature>
<evidence type="ECO:0000256" key="7">
    <source>
        <dbReference type="ARBA" id="ARBA00022989"/>
    </source>
</evidence>
<keyword evidence="7 10" id="KW-1133">Transmembrane helix</keyword>
<sequence>MFLKQLAQQRRQFSIQSKQLHQFGVADKLYSNLPFKVKNRVIPYRVVHYSFFVFGYSLPFIIAYIQLKRAGNI</sequence>
<dbReference type="SUPFAM" id="SSF81427">
    <property type="entry name" value="Mitochondrial cytochrome c oxidase subunit VIIc (aka VIIIa)"/>
    <property type="match status" value="1"/>
</dbReference>
<accession>A0A1E5RXQ0</accession>
<reference evidence="12" key="1">
    <citation type="journal article" date="2016" name="Genome Announc.">
        <title>Genome sequences of three species of Hanseniaspora isolated from spontaneous wine fermentations.</title>
        <authorList>
            <person name="Sternes P.R."/>
            <person name="Lee D."/>
            <person name="Kutyna D.R."/>
            <person name="Borneman A.R."/>
        </authorList>
    </citation>
    <scope>NUCLEOTIDE SEQUENCE [LARGE SCALE GENOMIC DNA]</scope>
    <source>
        <strain evidence="12">AWRI3578</strain>
    </source>
</reference>
<dbReference type="Proteomes" id="UP000095605">
    <property type="component" value="Unassembled WGS sequence"/>
</dbReference>
<organism evidence="11 12">
    <name type="scientific">Hanseniaspora opuntiae</name>
    <dbReference type="NCBI Taxonomy" id="211096"/>
    <lineage>
        <taxon>Eukaryota</taxon>
        <taxon>Fungi</taxon>
        <taxon>Dikarya</taxon>
        <taxon>Ascomycota</taxon>
        <taxon>Saccharomycotina</taxon>
        <taxon>Saccharomycetes</taxon>
        <taxon>Saccharomycodales</taxon>
        <taxon>Saccharomycodaceae</taxon>
        <taxon>Hanseniaspora</taxon>
    </lineage>
</organism>
<dbReference type="PANTHER" id="PTHR13313:SF0">
    <property type="entry name" value="CYTOCHROME C OXIDASE SUBUNIT 7C, MITOCHONDRIAL"/>
    <property type="match status" value="1"/>
</dbReference>
<keyword evidence="4 10" id="KW-0812">Transmembrane</keyword>
<keyword evidence="5 10" id="KW-0999">Mitochondrion inner membrane</keyword>
<dbReference type="PANTHER" id="PTHR13313">
    <property type="entry name" value="CYTOCHROME C OXIDASE SUBUNIT VIIC"/>
    <property type="match status" value="1"/>
</dbReference>
<name>A0A1E5RXQ0_9ASCO</name>
<dbReference type="InterPro" id="IPR004202">
    <property type="entry name" value="COX7C/Cox8"/>
</dbReference>
<evidence type="ECO:0000256" key="5">
    <source>
        <dbReference type="ARBA" id="ARBA00022792"/>
    </source>
</evidence>
<evidence type="ECO:0000256" key="8">
    <source>
        <dbReference type="ARBA" id="ARBA00023128"/>
    </source>
</evidence>
<evidence type="ECO:0000256" key="4">
    <source>
        <dbReference type="ARBA" id="ARBA00022692"/>
    </source>
</evidence>
<dbReference type="OrthoDB" id="3970324at2759"/>
<dbReference type="InterPro" id="IPR036636">
    <property type="entry name" value="COX7C/Cox8_sf"/>
</dbReference>
<dbReference type="EMBL" id="LPNL01000002">
    <property type="protein sequence ID" value="OEJ91609.1"/>
    <property type="molecule type" value="Genomic_DNA"/>
</dbReference>